<dbReference type="InterPro" id="IPR052517">
    <property type="entry name" value="GlcG_carb_metab_protein"/>
</dbReference>
<sequence>MSEPLYRAVRAAGRLADTLENEPGPPVCLAVVDDGGTLVYLHRMAGAPARLVAIATAKAYTAVRMGQPTQSFRERLERERLTLADFQDTGLTSLPGGWPLSLTGNLWAGLGISGRTLAEDERLCRRWLDSLNTDSQGETGGVAS</sequence>
<organism evidence="1 2">
    <name type="scientific">Oceanimonas smirnovii</name>
    <dbReference type="NCBI Taxonomy" id="264574"/>
    <lineage>
        <taxon>Bacteria</taxon>
        <taxon>Pseudomonadati</taxon>
        <taxon>Pseudomonadota</taxon>
        <taxon>Gammaproteobacteria</taxon>
        <taxon>Aeromonadales</taxon>
        <taxon>Aeromonadaceae</taxon>
        <taxon>Oceanimonas</taxon>
    </lineage>
</organism>
<dbReference type="RefSeq" id="WP_165661381.1">
    <property type="nucleotide sequence ID" value="NZ_CP166302.1"/>
</dbReference>
<name>A0ABW7P0Z5_9GAMM</name>
<accession>A0ABW7P0Z5</accession>
<protein>
    <submittedName>
        <fullName evidence="1">Heme-binding protein</fullName>
    </submittedName>
</protein>
<evidence type="ECO:0000313" key="1">
    <source>
        <dbReference type="EMBL" id="MFH7565147.1"/>
    </source>
</evidence>
<dbReference type="Pfam" id="PF03928">
    <property type="entry name" value="HbpS-like"/>
    <property type="match status" value="1"/>
</dbReference>
<dbReference type="Proteomes" id="UP001610706">
    <property type="component" value="Unassembled WGS sequence"/>
</dbReference>
<dbReference type="InterPro" id="IPR005624">
    <property type="entry name" value="PduO/GlcC-like"/>
</dbReference>
<comment type="caution">
    <text evidence="1">The sequence shown here is derived from an EMBL/GenBank/DDBJ whole genome shotgun (WGS) entry which is preliminary data.</text>
</comment>
<dbReference type="SUPFAM" id="SSF143744">
    <property type="entry name" value="GlcG-like"/>
    <property type="match status" value="1"/>
</dbReference>
<gene>
    <name evidence="1" type="ORF">AB9R89_07400</name>
</gene>
<evidence type="ECO:0000313" key="2">
    <source>
        <dbReference type="Proteomes" id="UP001610706"/>
    </source>
</evidence>
<dbReference type="PANTHER" id="PTHR34309">
    <property type="entry name" value="SLR1406 PROTEIN"/>
    <property type="match status" value="1"/>
</dbReference>
<proteinExistence type="predicted"/>
<dbReference type="InterPro" id="IPR038084">
    <property type="entry name" value="PduO/GlcC-like_sf"/>
</dbReference>
<dbReference type="PANTHER" id="PTHR34309:SF1">
    <property type="entry name" value="PROTEIN GLCG"/>
    <property type="match status" value="1"/>
</dbReference>
<dbReference type="Gene3D" id="3.30.450.150">
    <property type="entry name" value="Haem-degrading domain"/>
    <property type="match status" value="1"/>
</dbReference>
<reference evidence="1 2" key="1">
    <citation type="submission" date="2024-08" db="EMBL/GenBank/DDBJ databases">
        <title>Oceanimonas smirnovii Genome sequencing and assembly.</title>
        <authorList>
            <person name="Tang B."/>
        </authorList>
    </citation>
    <scope>NUCLEOTIDE SEQUENCE [LARGE SCALE GENOMIC DNA]</scope>
    <source>
        <strain evidence="1 2">OS2020-119</strain>
    </source>
</reference>
<keyword evidence="2" id="KW-1185">Reference proteome</keyword>
<dbReference type="EMBL" id="JBGFTR010000009">
    <property type="protein sequence ID" value="MFH7565147.1"/>
    <property type="molecule type" value="Genomic_DNA"/>
</dbReference>